<evidence type="ECO:0000256" key="1">
    <source>
        <dbReference type="ARBA" id="ARBA00006255"/>
    </source>
</evidence>
<dbReference type="PANTHER" id="PTHR12784:SF28">
    <property type="entry name" value="PROTEIN SICKIE"/>
    <property type="match status" value="1"/>
</dbReference>
<proteinExistence type="inferred from homology"/>
<dbReference type="InterPro" id="IPR039041">
    <property type="entry name" value="Nav/unc-53"/>
</dbReference>
<dbReference type="InterPro" id="IPR027417">
    <property type="entry name" value="P-loop_NTPase"/>
</dbReference>
<feature type="region of interest" description="Disordered" evidence="3">
    <location>
        <begin position="198"/>
        <end position="225"/>
    </location>
</feature>
<evidence type="ECO:0000259" key="4">
    <source>
        <dbReference type="Pfam" id="PF23092"/>
    </source>
</evidence>
<keyword evidence="5" id="KW-1185">Reference proteome</keyword>
<dbReference type="InterPro" id="IPR057126">
    <property type="entry name" value="NAV1-like_ubiquitin-like"/>
</dbReference>
<feature type="coiled-coil region" evidence="2">
    <location>
        <begin position="459"/>
        <end position="486"/>
    </location>
</feature>
<evidence type="ECO:0000256" key="3">
    <source>
        <dbReference type="SAM" id="MobiDB-lite"/>
    </source>
</evidence>
<feature type="compositionally biased region" description="Basic residues" evidence="3">
    <location>
        <begin position="203"/>
        <end position="215"/>
    </location>
</feature>
<organism evidence="5 6">
    <name type="scientific">Trichobilharzia regenti</name>
    <name type="common">Nasal bird schistosome</name>
    <dbReference type="NCBI Taxonomy" id="157069"/>
    <lineage>
        <taxon>Eukaryota</taxon>
        <taxon>Metazoa</taxon>
        <taxon>Spiralia</taxon>
        <taxon>Lophotrochozoa</taxon>
        <taxon>Platyhelminthes</taxon>
        <taxon>Trematoda</taxon>
        <taxon>Digenea</taxon>
        <taxon>Strigeidida</taxon>
        <taxon>Schistosomatoidea</taxon>
        <taxon>Schistosomatidae</taxon>
        <taxon>Trichobilharzia</taxon>
    </lineage>
</organism>
<dbReference type="PANTHER" id="PTHR12784">
    <property type="entry name" value="STEERIN"/>
    <property type="match status" value="1"/>
</dbReference>
<comment type="similarity">
    <text evidence="1">Belongs to the Nav/unc-53 family.</text>
</comment>
<protein>
    <recommendedName>
        <fullName evidence="4">Neuron navigator 1-like ubiquitin-like domain-containing protein</fullName>
    </recommendedName>
</protein>
<dbReference type="Proteomes" id="UP000050795">
    <property type="component" value="Unassembled WGS sequence"/>
</dbReference>
<feature type="compositionally biased region" description="Polar residues" evidence="3">
    <location>
        <begin position="364"/>
        <end position="378"/>
    </location>
</feature>
<dbReference type="GO" id="GO:0022008">
    <property type="term" value="P:neurogenesis"/>
    <property type="evidence" value="ECO:0007669"/>
    <property type="project" value="InterPro"/>
</dbReference>
<feature type="compositionally biased region" description="Basic and acidic residues" evidence="3">
    <location>
        <begin position="318"/>
        <end position="327"/>
    </location>
</feature>
<evidence type="ECO:0000256" key="2">
    <source>
        <dbReference type="SAM" id="Coils"/>
    </source>
</evidence>
<reference evidence="6" key="2">
    <citation type="submission" date="2023-11" db="UniProtKB">
        <authorList>
            <consortium name="WormBaseParasite"/>
        </authorList>
    </citation>
    <scope>IDENTIFICATION</scope>
</reference>
<accession>A0AA85IQK3</accession>
<dbReference type="Pfam" id="PF23092">
    <property type="entry name" value="Ubiquitin_6"/>
    <property type="match status" value="1"/>
</dbReference>
<feature type="region of interest" description="Disordered" evidence="3">
    <location>
        <begin position="84"/>
        <end position="126"/>
    </location>
</feature>
<dbReference type="WBParaSite" id="TREG1_11360.1">
    <property type="protein sequence ID" value="TREG1_11360.1"/>
    <property type="gene ID" value="TREG1_11360"/>
</dbReference>
<dbReference type="SUPFAM" id="SSF52540">
    <property type="entry name" value="P-loop containing nucleoside triphosphate hydrolases"/>
    <property type="match status" value="2"/>
</dbReference>
<feature type="compositionally biased region" description="Basic and acidic residues" evidence="3">
    <location>
        <begin position="104"/>
        <end position="125"/>
    </location>
</feature>
<name>A0AA85IQK3_TRIRE</name>
<reference evidence="5" key="1">
    <citation type="submission" date="2022-06" db="EMBL/GenBank/DDBJ databases">
        <authorList>
            <person name="Berger JAMES D."/>
            <person name="Berger JAMES D."/>
        </authorList>
    </citation>
    <scope>NUCLEOTIDE SEQUENCE [LARGE SCALE GENOMIC DNA]</scope>
</reference>
<dbReference type="AlphaFoldDB" id="A0AA85IQK3"/>
<sequence>MERFYPNFYSYTKSHYEPLVSSLLTRCESERGAKLQSNCNDNDDSEEKQYSWCSERQNTNMNEVTEQQNSLTSPNMPRQRIQSVDRAKMSRGQLAKWTPTDSQRWAREISDPPDREKSTKDEDRTGSVFTGSVQSFILPFTRINEYLTPGINAKYHNHSRTFESGINYLSLVSHNDVRCNIIPNCQHFPDLMSTSLTKTNSPIKHKSRSLRKHSHEKTLPCSSQDDKTLMTLDSNNVFINPNESKLQTVTNQKSIPRSRRLPSPCVRMKTLERDTNYNISLGTGQNASSSNYDLRPKRLIETERMNSEIQELQSIVNHTREEDRDSKSLANSPNSFKPRPRRSMSCRTLPDAFYRDNQDAVSLSSVASGTSAGGQTMPTDPKKHDNCSYSIGNNASTLETQTVYTKHSRWLGKSIAKAFRKRTRSTTQSTNSEGTINDTTITNMESNQISQKSNDDNQLDRLYLTISRLQCRIDLLEARHKKLQETVLKYNPDDELLCNEFRLEGTNRKVFLSDLSSKFCKNSRYFVPVLVNTEEIIIDSESKKSLKIGCIGLKDDMTWNELDEVLQELLQCYITYLDPNERLQLNSLELKAYQLNSIYQYPNIKKTENIVRRFSRILPPPLPQPLFTTNQNHSQLPVTATLETSCHINREIYSQFPVMWLDEITKGYDLELFVLSIEIDLQGRTMKSQLKRMDKMLHQNVIEKTDMLNYGCFTSLVPYNTLKSYLSVIEENNFIVICGLTGTGKTHLVNNLAKILSFDSCYSKAIYNFRFTNNKSPTVKEIKKLLRKQLSSFSKCGFPKVINLFDMHLFQGSVLDILNVLNASPKGPKIIGTRESADKDFENTCRVNQIKIMHHLPDIKSTQEYLERVLYRNLAQSRMFCSHGLTNGDVTASANKDRKCYQLIFWLTEFWKKLNEILCSITDRKHCAIFGVQSTLKCPWMIMPHYIGFLTYGTTCWFQFYLKI</sequence>
<feature type="domain" description="Neuron navigator 1-like ubiquitin-like" evidence="4">
    <location>
        <begin position="529"/>
        <end position="602"/>
    </location>
</feature>
<feature type="region of interest" description="Disordered" evidence="3">
    <location>
        <begin position="364"/>
        <end position="385"/>
    </location>
</feature>
<dbReference type="Gene3D" id="3.40.50.300">
    <property type="entry name" value="P-loop containing nucleotide triphosphate hydrolases"/>
    <property type="match status" value="1"/>
</dbReference>
<feature type="region of interest" description="Disordered" evidence="3">
    <location>
        <begin position="317"/>
        <end position="345"/>
    </location>
</feature>
<keyword evidence="2" id="KW-0175">Coiled coil</keyword>
<evidence type="ECO:0000313" key="6">
    <source>
        <dbReference type="WBParaSite" id="TREG1_11360.1"/>
    </source>
</evidence>
<evidence type="ECO:0000313" key="5">
    <source>
        <dbReference type="Proteomes" id="UP000050795"/>
    </source>
</evidence>